<dbReference type="InterPro" id="IPR044653">
    <property type="entry name" value="AZF1/2/3-like"/>
</dbReference>
<keyword evidence="11" id="KW-1185">Reference proteome</keyword>
<dbReference type="Gene3D" id="3.30.160.60">
    <property type="entry name" value="Classic Zinc Finger"/>
    <property type="match status" value="1"/>
</dbReference>
<feature type="region of interest" description="Disordered" evidence="8">
    <location>
        <begin position="1"/>
        <end position="50"/>
    </location>
</feature>
<keyword evidence="6" id="KW-0804">Transcription</keyword>
<dbReference type="SMART" id="SM00355">
    <property type="entry name" value="ZnF_C2H2"/>
    <property type="match status" value="2"/>
</dbReference>
<evidence type="ECO:0000256" key="2">
    <source>
        <dbReference type="ARBA" id="ARBA00022737"/>
    </source>
</evidence>
<evidence type="ECO:0000256" key="4">
    <source>
        <dbReference type="ARBA" id="ARBA00022833"/>
    </source>
</evidence>
<feature type="domain" description="C2H2-type" evidence="9">
    <location>
        <begin position="154"/>
        <end position="176"/>
    </location>
</feature>
<feature type="domain" description="C2H2-type" evidence="9">
    <location>
        <begin position="101"/>
        <end position="128"/>
    </location>
</feature>
<dbReference type="PROSITE" id="PS50157">
    <property type="entry name" value="ZINC_FINGER_C2H2_2"/>
    <property type="match status" value="2"/>
</dbReference>
<dbReference type="GO" id="GO:0003700">
    <property type="term" value="F:DNA-binding transcription factor activity"/>
    <property type="evidence" value="ECO:0007669"/>
    <property type="project" value="InterPro"/>
</dbReference>
<protein>
    <submittedName>
        <fullName evidence="10">Zinc finger protein ZAT6-like</fullName>
    </submittedName>
</protein>
<dbReference type="PANTHER" id="PTHR45988:SF1">
    <property type="entry name" value="ZINC FINGER PROTEIN AZF2"/>
    <property type="match status" value="1"/>
</dbReference>
<dbReference type="GO" id="GO:0008270">
    <property type="term" value="F:zinc ion binding"/>
    <property type="evidence" value="ECO:0007669"/>
    <property type="project" value="UniProtKB-KW"/>
</dbReference>
<dbReference type="Proteomes" id="UP001327560">
    <property type="component" value="Chromosome 2"/>
</dbReference>
<dbReference type="GO" id="GO:0000976">
    <property type="term" value="F:transcription cis-regulatory region binding"/>
    <property type="evidence" value="ECO:0007669"/>
    <property type="project" value="TreeGrafter"/>
</dbReference>
<evidence type="ECO:0000256" key="8">
    <source>
        <dbReference type="SAM" id="MobiDB-lite"/>
    </source>
</evidence>
<dbReference type="EMBL" id="CP136891">
    <property type="protein sequence ID" value="WOK98427.1"/>
    <property type="molecule type" value="Genomic_DNA"/>
</dbReference>
<dbReference type="Pfam" id="PF13912">
    <property type="entry name" value="zf-C2H2_6"/>
    <property type="match status" value="2"/>
</dbReference>
<organism evidence="10 11">
    <name type="scientific">Canna indica</name>
    <name type="common">Indian-shot</name>
    <dbReference type="NCBI Taxonomy" id="4628"/>
    <lineage>
        <taxon>Eukaryota</taxon>
        <taxon>Viridiplantae</taxon>
        <taxon>Streptophyta</taxon>
        <taxon>Embryophyta</taxon>
        <taxon>Tracheophyta</taxon>
        <taxon>Spermatophyta</taxon>
        <taxon>Magnoliopsida</taxon>
        <taxon>Liliopsida</taxon>
        <taxon>Zingiberales</taxon>
        <taxon>Cannaceae</taxon>
        <taxon>Canna</taxon>
    </lineage>
</organism>
<feature type="region of interest" description="Disordered" evidence="8">
    <location>
        <begin position="249"/>
        <end position="270"/>
    </location>
</feature>
<dbReference type="InterPro" id="IPR036236">
    <property type="entry name" value="Znf_C2H2_sf"/>
</dbReference>
<evidence type="ECO:0000256" key="5">
    <source>
        <dbReference type="ARBA" id="ARBA00023015"/>
    </source>
</evidence>
<dbReference type="InterPro" id="IPR013087">
    <property type="entry name" value="Znf_C2H2_type"/>
</dbReference>
<evidence type="ECO:0000313" key="11">
    <source>
        <dbReference type="Proteomes" id="UP001327560"/>
    </source>
</evidence>
<evidence type="ECO:0000259" key="9">
    <source>
        <dbReference type="PROSITE" id="PS50157"/>
    </source>
</evidence>
<evidence type="ECO:0000256" key="6">
    <source>
        <dbReference type="ARBA" id="ARBA00023163"/>
    </source>
</evidence>
<keyword evidence="5" id="KW-0805">Transcription regulation</keyword>
<dbReference type="PROSITE" id="PS00028">
    <property type="entry name" value="ZINC_FINGER_C2H2_1"/>
    <property type="match status" value="2"/>
</dbReference>
<keyword evidence="4" id="KW-0862">Zinc</keyword>
<accession>A0AAQ3JYF5</accession>
<evidence type="ECO:0000256" key="3">
    <source>
        <dbReference type="ARBA" id="ARBA00022771"/>
    </source>
</evidence>
<proteinExistence type="predicted"/>
<dbReference type="AlphaFoldDB" id="A0AAQ3JYF5"/>
<keyword evidence="3 7" id="KW-0863">Zinc-finger</keyword>
<reference evidence="10 11" key="1">
    <citation type="submission" date="2023-10" db="EMBL/GenBank/DDBJ databases">
        <title>Chromosome-scale genome assembly provides insights into flower coloration mechanisms of Canna indica.</title>
        <authorList>
            <person name="Li C."/>
        </authorList>
    </citation>
    <scope>NUCLEOTIDE SEQUENCE [LARGE SCALE GENOMIC DNA]</scope>
    <source>
        <tissue evidence="10">Flower</tissue>
    </source>
</reference>
<keyword evidence="2" id="KW-0677">Repeat</keyword>
<dbReference type="SUPFAM" id="SSF57667">
    <property type="entry name" value="beta-beta-alpha zinc fingers"/>
    <property type="match status" value="1"/>
</dbReference>
<gene>
    <name evidence="10" type="ORF">Cni_G07139</name>
</gene>
<keyword evidence="1" id="KW-0479">Metal-binding</keyword>
<evidence type="ECO:0000313" key="10">
    <source>
        <dbReference type="EMBL" id="WOK98427.1"/>
    </source>
</evidence>
<feature type="compositionally biased region" description="Basic and acidic residues" evidence="8">
    <location>
        <begin position="259"/>
        <end position="268"/>
    </location>
</feature>
<evidence type="ECO:0000256" key="7">
    <source>
        <dbReference type="PROSITE-ProRule" id="PRU00042"/>
    </source>
</evidence>
<evidence type="ECO:0000256" key="1">
    <source>
        <dbReference type="ARBA" id="ARBA00022723"/>
    </source>
</evidence>
<dbReference type="GO" id="GO:0005634">
    <property type="term" value="C:nucleus"/>
    <property type="evidence" value="ECO:0007669"/>
    <property type="project" value="TreeGrafter"/>
</dbReference>
<name>A0AAQ3JYF5_9LILI</name>
<sequence>MAVDAVVTTARDEIPPQPPAPTYQVESWAKGKRSKRPRASEEDAHCGGAPGPTEEEFLALCLVMLSRGMTDLPSLPQVQLRDAVGISHSSPVAPPARVQSYECSVCGKAFSSYQALGGHKTSHRKPAAAASAVGGVDAPSASTSGAAGGSGKTHDCAVCHKSFPTGQALGGHMRCHYEGVISGSAAAASGVTAAASSSGAASSGKNLGLDLNLPPLLSMGLVGARWRAARKEEEEEVLSPMALTAKKPRTATETVLPPRKKEPKEKVRSPLAMPAKKPLLSDALPVMKKEEKVALSPLALTMKPPHLTVSTGGLGSSLPTLISFI</sequence>
<dbReference type="PANTHER" id="PTHR45988">
    <property type="entry name" value="C2H2 TYPE ZINC FINGER TRANSCRIPTION FACTOR FAMILY-RELATED"/>
    <property type="match status" value="1"/>
</dbReference>